<gene>
    <name evidence="11" type="ORF">B0T24DRAFT_672569</name>
</gene>
<evidence type="ECO:0000256" key="5">
    <source>
        <dbReference type="ARBA" id="ARBA00023136"/>
    </source>
</evidence>
<dbReference type="InterPro" id="IPR046530">
    <property type="entry name" value="BIM1-like_dom"/>
</dbReference>
<keyword evidence="12" id="KW-1185">Reference proteome</keyword>
<dbReference type="Pfam" id="PF20238">
    <property type="entry name" value="BIM1-like_dom"/>
    <property type="match status" value="1"/>
</dbReference>
<keyword evidence="4 9" id="KW-0732">Signal</keyword>
<evidence type="ECO:0000259" key="10">
    <source>
        <dbReference type="Pfam" id="PF20238"/>
    </source>
</evidence>
<feature type="compositionally biased region" description="Low complexity" evidence="8">
    <location>
        <begin position="223"/>
        <end position="235"/>
    </location>
</feature>
<dbReference type="GO" id="GO:0098552">
    <property type="term" value="C:side of membrane"/>
    <property type="evidence" value="ECO:0007669"/>
    <property type="project" value="UniProtKB-KW"/>
</dbReference>
<keyword evidence="5" id="KW-0472">Membrane</keyword>
<dbReference type="GO" id="GO:0005886">
    <property type="term" value="C:plasma membrane"/>
    <property type="evidence" value="ECO:0007669"/>
    <property type="project" value="UniProtKB-SubCell"/>
</dbReference>
<evidence type="ECO:0000256" key="6">
    <source>
        <dbReference type="ARBA" id="ARBA00023180"/>
    </source>
</evidence>
<keyword evidence="6" id="KW-0325">Glycoprotein</keyword>
<evidence type="ECO:0000256" key="4">
    <source>
        <dbReference type="ARBA" id="ARBA00022729"/>
    </source>
</evidence>
<dbReference type="CDD" id="cd21176">
    <property type="entry name" value="LPMO_auxiliary-like"/>
    <property type="match status" value="1"/>
</dbReference>
<keyword evidence="7" id="KW-0449">Lipoprotein</keyword>
<evidence type="ECO:0000313" key="11">
    <source>
        <dbReference type="EMBL" id="KAK3382602.1"/>
    </source>
</evidence>
<reference evidence="11" key="1">
    <citation type="journal article" date="2023" name="Mol. Phylogenet. Evol.">
        <title>Genome-scale phylogeny and comparative genomics of the fungal order Sordariales.</title>
        <authorList>
            <person name="Hensen N."/>
            <person name="Bonometti L."/>
            <person name="Westerberg I."/>
            <person name="Brannstrom I.O."/>
            <person name="Guillou S."/>
            <person name="Cros-Aarteil S."/>
            <person name="Calhoun S."/>
            <person name="Haridas S."/>
            <person name="Kuo A."/>
            <person name="Mondo S."/>
            <person name="Pangilinan J."/>
            <person name="Riley R."/>
            <person name="LaButti K."/>
            <person name="Andreopoulos B."/>
            <person name="Lipzen A."/>
            <person name="Chen C."/>
            <person name="Yan M."/>
            <person name="Daum C."/>
            <person name="Ng V."/>
            <person name="Clum A."/>
            <person name="Steindorff A."/>
            <person name="Ohm R.A."/>
            <person name="Martin F."/>
            <person name="Silar P."/>
            <person name="Natvig D.O."/>
            <person name="Lalanne C."/>
            <person name="Gautier V."/>
            <person name="Ament-Velasquez S.L."/>
            <person name="Kruys A."/>
            <person name="Hutchinson M.I."/>
            <person name="Powell A.J."/>
            <person name="Barry K."/>
            <person name="Miller A.N."/>
            <person name="Grigoriev I.V."/>
            <person name="Debuchy R."/>
            <person name="Gladieux P."/>
            <person name="Hiltunen Thoren M."/>
            <person name="Johannesson H."/>
        </authorList>
    </citation>
    <scope>NUCLEOTIDE SEQUENCE</scope>
    <source>
        <strain evidence="11">CBS 958.72</strain>
    </source>
</reference>
<feature type="region of interest" description="Disordered" evidence="8">
    <location>
        <begin position="205"/>
        <end position="243"/>
    </location>
</feature>
<evidence type="ECO:0000256" key="9">
    <source>
        <dbReference type="SAM" id="SignalP"/>
    </source>
</evidence>
<feature type="domain" description="Copper acquisition factor BIM1-like" evidence="10">
    <location>
        <begin position="24"/>
        <end position="184"/>
    </location>
</feature>
<organism evidence="11 12">
    <name type="scientific">Lasiosphaeria ovina</name>
    <dbReference type="NCBI Taxonomy" id="92902"/>
    <lineage>
        <taxon>Eukaryota</taxon>
        <taxon>Fungi</taxon>
        <taxon>Dikarya</taxon>
        <taxon>Ascomycota</taxon>
        <taxon>Pezizomycotina</taxon>
        <taxon>Sordariomycetes</taxon>
        <taxon>Sordariomycetidae</taxon>
        <taxon>Sordariales</taxon>
        <taxon>Lasiosphaeriaceae</taxon>
        <taxon>Lasiosphaeria</taxon>
    </lineage>
</organism>
<feature type="chain" id="PRO_5042033562" description="Copper acquisition factor BIM1-like domain-containing protein" evidence="9">
    <location>
        <begin position="25"/>
        <end position="264"/>
    </location>
</feature>
<comment type="caution">
    <text evidence="11">The sequence shown here is derived from an EMBL/GenBank/DDBJ whole genome shotgun (WGS) entry which is preliminary data.</text>
</comment>
<proteinExistence type="predicted"/>
<comment type="subcellular location">
    <subcellularLocation>
        <location evidence="1">Cell membrane</location>
        <topology evidence="1">Lipid-anchor</topology>
        <topology evidence="1">GPI-anchor</topology>
    </subcellularLocation>
</comment>
<evidence type="ECO:0000313" key="12">
    <source>
        <dbReference type="Proteomes" id="UP001287356"/>
    </source>
</evidence>
<evidence type="ECO:0000256" key="2">
    <source>
        <dbReference type="ARBA" id="ARBA00022475"/>
    </source>
</evidence>
<dbReference type="PANTHER" id="PTHR34992">
    <property type="entry name" value="HYPHAL ANASTAMOSIS-7 PROTEIN"/>
    <property type="match status" value="1"/>
</dbReference>
<dbReference type="Proteomes" id="UP001287356">
    <property type="component" value="Unassembled WGS sequence"/>
</dbReference>
<keyword evidence="3" id="KW-0336">GPI-anchor</keyword>
<evidence type="ECO:0000256" key="8">
    <source>
        <dbReference type="SAM" id="MobiDB-lite"/>
    </source>
</evidence>
<feature type="signal peptide" evidence="9">
    <location>
        <begin position="1"/>
        <end position="24"/>
    </location>
</feature>
<dbReference type="InterPro" id="IPR046936">
    <property type="entry name" value="BIM1-like"/>
</dbReference>
<dbReference type="EMBL" id="JAULSN010000001">
    <property type="protein sequence ID" value="KAK3382602.1"/>
    <property type="molecule type" value="Genomic_DNA"/>
</dbReference>
<reference evidence="11" key="2">
    <citation type="submission" date="2023-06" db="EMBL/GenBank/DDBJ databases">
        <authorList>
            <consortium name="Lawrence Berkeley National Laboratory"/>
            <person name="Haridas S."/>
            <person name="Hensen N."/>
            <person name="Bonometti L."/>
            <person name="Westerberg I."/>
            <person name="Brannstrom I.O."/>
            <person name="Guillou S."/>
            <person name="Cros-Aarteil S."/>
            <person name="Calhoun S."/>
            <person name="Kuo A."/>
            <person name="Mondo S."/>
            <person name="Pangilinan J."/>
            <person name="Riley R."/>
            <person name="Labutti K."/>
            <person name="Andreopoulos B."/>
            <person name="Lipzen A."/>
            <person name="Chen C."/>
            <person name="Yanf M."/>
            <person name="Daum C."/>
            <person name="Ng V."/>
            <person name="Clum A."/>
            <person name="Steindorff A."/>
            <person name="Ohm R."/>
            <person name="Martin F."/>
            <person name="Silar P."/>
            <person name="Natvig D."/>
            <person name="Lalanne C."/>
            <person name="Gautier V."/>
            <person name="Ament-Velasquez S.L."/>
            <person name="Kruys A."/>
            <person name="Hutchinson M.I."/>
            <person name="Powell A.J."/>
            <person name="Barry K."/>
            <person name="Miller A.N."/>
            <person name="Grigoriev I.V."/>
            <person name="Debuchy R."/>
            <person name="Gladieux P."/>
            <person name="Thoren M.H."/>
            <person name="Johannesson H."/>
        </authorList>
    </citation>
    <scope>NUCLEOTIDE SEQUENCE</scope>
    <source>
        <strain evidence="11">CBS 958.72</strain>
    </source>
</reference>
<accession>A0AAE0NJI0</accession>
<dbReference type="AlphaFoldDB" id="A0AAE0NJI0"/>
<keyword evidence="2" id="KW-1003">Cell membrane</keyword>
<name>A0AAE0NJI0_9PEZI</name>
<evidence type="ECO:0000256" key="7">
    <source>
        <dbReference type="ARBA" id="ARBA00023288"/>
    </source>
</evidence>
<sequence>MAMARTAVAIALLACLEWAQHVDAHFVLTYPGWRGMTLIANETFPFGMQWSYPCGSLGISTNRTYWPTTGGAVALQPGWFRGGSSTLIYVNLGLGEVPNNHSLNMAKFHVDGPPGDNPYPGTACLPHVPLPAGVAPKSGDKATIQVVELHNHGAGSYNCVDIIFTDDASLLPPVNETNCFNSTSLVVDGAEIVADHAAPAFCARQSTEDGGGTSSGNRSTLFSSTTAGAPATTSTQPSGAGGADRGVAARAAAVVWGGVAYFAV</sequence>
<evidence type="ECO:0000256" key="3">
    <source>
        <dbReference type="ARBA" id="ARBA00022622"/>
    </source>
</evidence>
<protein>
    <recommendedName>
        <fullName evidence="10">Copper acquisition factor BIM1-like domain-containing protein</fullName>
    </recommendedName>
</protein>
<evidence type="ECO:0000256" key="1">
    <source>
        <dbReference type="ARBA" id="ARBA00004609"/>
    </source>
</evidence>
<dbReference type="PANTHER" id="PTHR34992:SF10">
    <property type="entry name" value="COPPER ACQUISITION FACTOR BIM1-LIKE DOMAIN-CONTAINING PROTEIN"/>
    <property type="match status" value="1"/>
</dbReference>